<dbReference type="PANTHER" id="PTHR34047">
    <property type="entry name" value="NUCLEAR INTRON MATURASE 1, MITOCHONDRIAL-RELATED"/>
    <property type="match status" value="1"/>
</dbReference>
<reference evidence="2 3" key="1">
    <citation type="submission" date="2023-11" db="EMBL/GenBank/DDBJ databases">
        <title>Lentzea sokolovensis, sp. nov., Lentzea kristufkii, sp. nov., and Lentzea miocenensis, sp. nov., rare actinobacteria from Sokolov Coal Basin, Miocene lacustrine sediment, Czech Republic.</title>
        <authorList>
            <person name="Lara A."/>
            <person name="Kotroba L."/>
            <person name="Nouioui I."/>
            <person name="Neumann-Schaal M."/>
            <person name="Mast Y."/>
            <person name="Chronakova A."/>
        </authorList>
    </citation>
    <scope>NUCLEOTIDE SEQUENCE [LARGE SCALE GENOMIC DNA]</scope>
    <source>
        <strain evidence="2 3">BCCO 10_0856</strain>
    </source>
</reference>
<keyword evidence="2" id="KW-0695">RNA-directed DNA polymerase</keyword>
<keyword evidence="2" id="KW-0808">Transferase</keyword>
<keyword evidence="3" id="KW-1185">Reference proteome</keyword>
<dbReference type="InterPro" id="IPR049030">
    <property type="entry name" value="AI2M-like_HNH"/>
</dbReference>
<reference evidence="2 3" key="2">
    <citation type="submission" date="2023-11" db="EMBL/GenBank/DDBJ databases">
        <authorList>
            <person name="Lara A.C."/>
            <person name="Chronakova A."/>
        </authorList>
    </citation>
    <scope>NUCLEOTIDE SEQUENCE [LARGE SCALE GENOMIC DNA]</scope>
    <source>
        <strain evidence="2 3">BCCO 10_0856</strain>
    </source>
</reference>
<dbReference type="CDD" id="cd01651">
    <property type="entry name" value="RT_G2_intron"/>
    <property type="match status" value="1"/>
</dbReference>
<accession>A0ABU4THI1</accession>
<dbReference type="Proteomes" id="UP001285521">
    <property type="component" value="Unassembled WGS sequence"/>
</dbReference>
<dbReference type="Pfam" id="PF21368">
    <property type="entry name" value="AI2M-like_HNH"/>
    <property type="match status" value="1"/>
</dbReference>
<evidence type="ECO:0000259" key="1">
    <source>
        <dbReference type="PROSITE" id="PS50878"/>
    </source>
</evidence>
<dbReference type="SUPFAM" id="SSF56672">
    <property type="entry name" value="DNA/RNA polymerases"/>
    <property type="match status" value="1"/>
</dbReference>
<dbReference type="RefSeq" id="WP_319972633.1">
    <property type="nucleotide sequence ID" value="NZ_JAXAVW010000086.1"/>
</dbReference>
<dbReference type="InterPro" id="IPR051083">
    <property type="entry name" value="GrpII_Intron_Splice-Mob/Def"/>
</dbReference>
<sequence length="533" mass="61453">LGKIGRIIDALRHERYRFKPARRVYIPKQNGKRRPLGLPSWSDKLVGEVIRLLLEAYYEPRFSDHSHGFRPRRGCHTALSEVATVWRGTSWFIEGDIADCFGSLDHEILIGILGETIQDNRFLRLIRHMLQAGYLEDWRWNATLSGAPQGGLVSPILSNIYLDRLDKFVETVLVPEYTRGAGRVPNRAYRDVVRKMRRARCDGDRDSIPRLRKELRSLPSMDPRDPGYRRLRYVRYADDHLLGFAGPKNEAEQIKQRLARFLRDDLKLELSQDKTLITHARTGAARFLGYEITTQHSDHKITNGRRSANSAIGLRVPLAVIKAKCSPYLKRGKPALRPQLVNESDLKIIQVFGAEYRGLTQYYLLAGDVYRLTKVHRVMQLSMLQTLARKYRSTTARMAARYQAVTETPYGPRRCFEAAMERDTDRKPLVARFGGIPLKQQKRAVIVDRVTPPVVVRNKELIKRLMSGRCEVCKQKGEIRVRQIRRLADSGKSKTLLPEWVDIMVKRRRKTIMVCDRCHGDIHKQDAGHRFTG</sequence>
<dbReference type="InterPro" id="IPR024937">
    <property type="entry name" value="Domain_X"/>
</dbReference>
<keyword evidence="2" id="KW-0548">Nucleotidyltransferase</keyword>
<organism evidence="2 3">
    <name type="scientific">Lentzea miocenica</name>
    <dbReference type="NCBI Taxonomy" id="3095431"/>
    <lineage>
        <taxon>Bacteria</taxon>
        <taxon>Bacillati</taxon>
        <taxon>Actinomycetota</taxon>
        <taxon>Actinomycetes</taxon>
        <taxon>Pseudonocardiales</taxon>
        <taxon>Pseudonocardiaceae</taxon>
        <taxon>Lentzea</taxon>
    </lineage>
</organism>
<feature type="non-terminal residue" evidence="2">
    <location>
        <position position="1"/>
    </location>
</feature>
<dbReference type="PANTHER" id="PTHR34047:SF8">
    <property type="entry name" value="PROTEIN YKFC"/>
    <property type="match status" value="1"/>
</dbReference>
<feature type="domain" description="Reverse transcriptase" evidence="1">
    <location>
        <begin position="7"/>
        <end position="292"/>
    </location>
</feature>
<name>A0ABU4THI1_9PSEU</name>
<proteinExistence type="predicted"/>
<evidence type="ECO:0000313" key="2">
    <source>
        <dbReference type="EMBL" id="MDX8037650.1"/>
    </source>
</evidence>
<dbReference type="GO" id="GO:0003964">
    <property type="term" value="F:RNA-directed DNA polymerase activity"/>
    <property type="evidence" value="ECO:0007669"/>
    <property type="project" value="UniProtKB-KW"/>
</dbReference>
<dbReference type="PROSITE" id="PS50878">
    <property type="entry name" value="RT_POL"/>
    <property type="match status" value="1"/>
</dbReference>
<comment type="caution">
    <text evidence="2">The sequence shown here is derived from an EMBL/GenBank/DDBJ whole genome shotgun (WGS) entry which is preliminary data.</text>
</comment>
<dbReference type="Pfam" id="PF01348">
    <property type="entry name" value="Intron_maturas2"/>
    <property type="match status" value="1"/>
</dbReference>
<dbReference type="Pfam" id="PF00078">
    <property type="entry name" value="RVT_1"/>
    <property type="match status" value="1"/>
</dbReference>
<gene>
    <name evidence="2" type="ORF">SK803_46290</name>
</gene>
<dbReference type="EMBL" id="JAXAVW010000086">
    <property type="protein sequence ID" value="MDX8037650.1"/>
    <property type="molecule type" value="Genomic_DNA"/>
</dbReference>
<evidence type="ECO:0000313" key="3">
    <source>
        <dbReference type="Proteomes" id="UP001285521"/>
    </source>
</evidence>
<dbReference type="InterPro" id="IPR000477">
    <property type="entry name" value="RT_dom"/>
</dbReference>
<dbReference type="InterPro" id="IPR043502">
    <property type="entry name" value="DNA/RNA_pol_sf"/>
</dbReference>
<protein>
    <submittedName>
        <fullName evidence="2">Reverse transcriptase domain-containing protein</fullName>
    </submittedName>
</protein>